<dbReference type="EMBL" id="JAGGLB010000028">
    <property type="protein sequence ID" value="MBP1994745.1"/>
    <property type="molecule type" value="Genomic_DNA"/>
</dbReference>
<protein>
    <recommendedName>
        <fullName evidence="4">Zf-HC2 domain-containing protein</fullName>
    </recommendedName>
</protein>
<feature type="transmembrane region" description="Helical" evidence="1">
    <location>
        <begin position="182"/>
        <end position="204"/>
    </location>
</feature>
<keyword evidence="1" id="KW-1133">Transmembrane helix</keyword>
<dbReference type="RefSeq" id="WP_209976579.1">
    <property type="nucleotide sequence ID" value="NZ_JAGGLB010000028.1"/>
</dbReference>
<comment type="caution">
    <text evidence="2">The sequence shown here is derived from an EMBL/GenBank/DDBJ whole genome shotgun (WGS) entry which is preliminary data.</text>
</comment>
<feature type="transmembrane region" description="Helical" evidence="1">
    <location>
        <begin position="98"/>
        <end position="120"/>
    </location>
</feature>
<keyword evidence="1" id="KW-0472">Membrane</keyword>
<reference evidence="2 3" key="1">
    <citation type="submission" date="2021-03" db="EMBL/GenBank/DDBJ databases">
        <title>Genomic Encyclopedia of Type Strains, Phase IV (KMG-IV): sequencing the most valuable type-strain genomes for metagenomic binning, comparative biology and taxonomic classification.</title>
        <authorList>
            <person name="Goeker M."/>
        </authorList>
    </citation>
    <scope>NUCLEOTIDE SEQUENCE [LARGE SCALE GENOMIC DNA]</scope>
    <source>
        <strain evidence="2 3">DSM 26048</strain>
    </source>
</reference>
<sequence length="209" mass="23437">MKCSEIQELFGVYWDLPNDDLRRTAVDKHLLGCAVCAEEFQIWEESTILIRSAAEDTTVLDYEPTVSNKVMNRIYQEESWRIPVPDRMYAISHGLRRNLTAVIAFSLVLFSLSFLFSLVYDSASKDDFASAGSNLFELQAPQSLEASGSDAMNGHVISSAVASLNPSLMEPLRFNVGPIHSYSHYLLVLSILGLICTMLIMNWFSRTKA</sequence>
<keyword evidence="3" id="KW-1185">Reference proteome</keyword>
<organism evidence="2 3">
    <name type="scientific">Paenibacillus eucommiae</name>
    <dbReference type="NCBI Taxonomy" id="1355755"/>
    <lineage>
        <taxon>Bacteria</taxon>
        <taxon>Bacillati</taxon>
        <taxon>Bacillota</taxon>
        <taxon>Bacilli</taxon>
        <taxon>Bacillales</taxon>
        <taxon>Paenibacillaceae</taxon>
        <taxon>Paenibacillus</taxon>
    </lineage>
</organism>
<dbReference type="Proteomes" id="UP001519287">
    <property type="component" value="Unassembled WGS sequence"/>
</dbReference>
<accession>A0ABS4J4I7</accession>
<evidence type="ECO:0008006" key="4">
    <source>
        <dbReference type="Google" id="ProtNLM"/>
    </source>
</evidence>
<evidence type="ECO:0000313" key="2">
    <source>
        <dbReference type="EMBL" id="MBP1994745.1"/>
    </source>
</evidence>
<gene>
    <name evidence="2" type="ORF">J2Z66_006385</name>
</gene>
<name>A0ABS4J4I7_9BACL</name>
<evidence type="ECO:0000313" key="3">
    <source>
        <dbReference type="Proteomes" id="UP001519287"/>
    </source>
</evidence>
<keyword evidence="1" id="KW-0812">Transmembrane</keyword>
<evidence type="ECO:0000256" key="1">
    <source>
        <dbReference type="SAM" id="Phobius"/>
    </source>
</evidence>
<proteinExistence type="predicted"/>